<name>A0A1M6ZV12_9FLAO</name>
<dbReference type="AlphaFoldDB" id="A0A1M6ZV12"/>
<evidence type="ECO:0000256" key="1">
    <source>
        <dbReference type="SAM" id="Phobius"/>
    </source>
</evidence>
<gene>
    <name evidence="2" type="ORF">SAMN05444267_101647</name>
</gene>
<keyword evidence="1" id="KW-1133">Transmembrane helix</keyword>
<organism evidence="2 3">
    <name type="scientific">Chryseobacterium polytrichastri</name>
    <dbReference type="NCBI Taxonomy" id="1302687"/>
    <lineage>
        <taxon>Bacteria</taxon>
        <taxon>Pseudomonadati</taxon>
        <taxon>Bacteroidota</taxon>
        <taxon>Flavobacteriia</taxon>
        <taxon>Flavobacteriales</taxon>
        <taxon>Weeksellaceae</taxon>
        <taxon>Chryseobacterium group</taxon>
        <taxon>Chryseobacterium</taxon>
    </lineage>
</organism>
<evidence type="ECO:0000313" key="3">
    <source>
        <dbReference type="Proteomes" id="UP000184364"/>
    </source>
</evidence>
<accession>A0A1M6ZV12</accession>
<dbReference type="STRING" id="1302687.SAMN05444267_101647"/>
<feature type="transmembrane region" description="Helical" evidence="1">
    <location>
        <begin position="7"/>
        <end position="28"/>
    </location>
</feature>
<proteinExistence type="predicted"/>
<keyword evidence="1" id="KW-0812">Transmembrane</keyword>
<keyword evidence="3" id="KW-1185">Reference proteome</keyword>
<feature type="transmembrane region" description="Helical" evidence="1">
    <location>
        <begin position="54"/>
        <end position="75"/>
    </location>
</feature>
<reference evidence="3" key="1">
    <citation type="submission" date="2016-11" db="EMBL/GenBank/DDBJ databases">
        <authorList>
            <person name="Varghese N."/>
            <person name="Submissions S."/>
        </authorList>
    </citation>
    <scope>NUCLEOTIDE SEQUENCE [LARGE SCALE GENOMIC DNA]</scope>
    <source>
        <strain evidence="3">DSM 26899</strain>
    </source>
</reference>
<sequence length="159" mass="18967">MKKIKDYILPLIFLYLSVICLYVSYLFIIDDYNISKSIYQPYKSFIQLSPFDNWNVFITIFKGIFGVIGFIKYVFTKKLINYFNTLFLSITLFEIIIQLYFQIRKFENFSVYIDFYSVIISGILFVILGVFYFKSVKIKKIFPQILLGLFLTVLSYCLH</sequence>
<feature type="transmembrane region" description="Helical" evidence="1">
    <location>
        <begin position="82"/>
        <end position="103"/>
    </location>
</feature>
<keyword evidence="1" id="KW-0472">Membrane</keyword>
<evidence type="ECO:0000313" key="2">
    <source>
        <dbReference type="EMBL" id="SHL34331.1"/>
    </source>
</evidence>
<protein>
    <submittedName>
        <fullName evidence="2">Uncharacterized protein</fullName>
    </submittedName>
</protein>
<dbReference type="Proteomes" id="UP000184364">
    <property type="component" value="Unassembled WGS sequence"/>
</dbReference>
<dbReference type="EMBL" id="FRAV01000016">
    <property type="protein sequence ID" value="SHL34331.1"/>
    <property type="molecule type" value="Genomic_DNA"/>
</dbReference>
<feature type="transmembrane region" description="Helical" evidence="1">
    <location>
        <begin position="115"/>
        <end position="134"/>
    </location>
</feature>